<evidence type="ECO:0000313" key="4">
    <source>
        <dbReference type="Proteomes" id="UP000887568"/>
    </source>
</evidence>
<evidence type="ECO:0000313" key="3">
    <source>
        <dbReference type="EnsemblMetazoa" id="XP_038075576.1"/>
    </source>
</evidence>
<protein>
    <recommendedName>
        <fullName evidence="2">Reverse transcriptase domain-containing protein</fullName>
    </recommendedName>
</protein>
<dbReference type="OrthoDB" id="6148559at2759"/>
<feature type="domain" description="Reverse transcriptase" evidence="2">
    <location>
        <begin position="443"/>
        <end position="593"/>
    </location>
</feature>
<evidence type="ECO:0000259" key="2">
    <source>
        <dbReference type="Pfam" id="PF00078"/>
    </source>
</evidence>
<dbReference type="GeneID" id="119743244"/>
<dbReference type="InterPro" id="IPR043128">
    <property type="entry name" value="Rev_trsase/Diguanyl_cyclase"/>
</dbReference>
<dbReference type="InterPro" id="IPR043502">
    <property type="entry name" value="DNA/RNA_pol_sf"/>
</dbReference>
<dbReference type="Gene3D" id="3.30.70.270">
    <property type="match status" value="1"/>
</dbReference>
<dbReference type="Gene3D" id="3.10.10.10">
    <property type="entry name" value="HIV Type 1 Reverse Transcriptase, subunit A, domain 1"/>
    <property type="match status" value="1"/>
</dbReference>
<dbReference type="Proteomes" id="UP000887568">
    <property type="component" value="Unplaced"/>
</dbReference>
<dbReference type="SUPFAM" id="SSF56672">
    <property type="entry name" value="DNA/RNA polymerases"/>
    <property type="match status" value="1"/>
</dbReference>
<accession>A0A914BI93</accession>
<proteinExistence type="predicted"/>
<dbReference type="RefSeq" id="XP_038075576.1">
    <property type="nucleotide sequence ID" value="XM_038219648.1"/>
</dbReference>
<dbReference type="PANTHER" id="PTHR37984:SF8">
    <property type="entry name" value="CCHC-TYPE DOMAIN-CONTAINING PROTEIN"/>
    <property type="match status" value="1"/>
</dbReference>
<name>A0A914BI93_PATMI</name>
<dbReference type="CDD" id="cd05481">
    <property type="entry name" value="retropepsin_like_LTR_1"/>
    <property type="match status" value="1"/>
</dbReference>
<dbReference type="OMA" id="MEFLKPP"/>
<dbReference type="InterPro" id="IPR000477">
    <property type="entry name" value="RT_dom"/>
</dbReference>
<dbReference type="AlphaFoldDB" id="A0A914BI93"/>
<evidence type="ECO:0000256" key="1">
    <source>
        <dbReference type="SAM" id="MobiDB-lite"/>
    </source>
</evidence>
<dbReference type="InterPro" id="IPR050951">
    <property type="entry name" value="Retrovirus_Pol_polyprotein"/>
</dbReference>
<feature type="region of interest" description="Disordered" evidence="1">
    <location>
        <begin position="126"/>
        <end position="189"/>
    </location>
</feature>
<reference evidence="3" key="1">
    <citation type="submission" date="2022-11" db="UniProtKB">
        <authorList>
            <consortium name="EnsemblMetazoa"/>
        </authorList>
    </citation>
    <scope>IDENTIFICATION</scope>
</reference>
<sequence length="616" mass="69876">MDVLPPPSALELTGNVAENWKRFKQRFQLYIDAIGASKKDDRQQTSILLHVIGEQALDVYNTFKWDEEGDQEGDNMRLAKDSLVKDRLVCGIVANVTRERLLREEDLTLEKAVKICKAAELVKERSKELQSTTPTVHAVQKNPSAKPKPQGANRKPQATAKPQNAPKGKPSRWKPRNDQQQQTSDKHHCRRCDNWHVSGKCPAYGETCAYCRGKNHFAKCCFKKRAQGQVHTVDNDEYTDFFLDTITVDSVKTQANDWIFPLAMNGTIIPVKLDTGAQVNILPETDFSRLKNKPQLHPATETLKAYNHSQIIVKGKCVVTVDHAARKPKVLFFVVPGDKQACEQLGLVKVACAVTNQEQPKDPNDNYANLLHEYGDIFEGLGCLPGMHTIIIDETAQPVVHACRKVPFALHNGLKRELERMESLGVISRVDEPTDWVNSLVVVKKKNGDIRVCMDPRDLNRAIKREHYKMPTREEVMSQFAGASYYSKLDASQGFWQLQLDDKSSRLCTFNTPFGRFRYTRLPFGISSAPEVYHKTVHQIFESIDGVSTFADDIIIYGATKEAHDRSLRLTLETARQVNLPKPENKQELQRFLGMVTYLAKWIAGLRKNQPRFEHC</sequence>
<dbReference type="Pfam" id="PF00078">
    <property type="entry name" value="RVT_1"/>
    <property type="match status" value="1"/>
</dbReference>
<dbReference type="CDD" id="cd01647">
    <property type="entry name" value="RT_LTR"/>
    <property type="match status" value="1"/>
</dbReference>
<dbReference type="PANTHER" id="PTHR37984">
    <property type="entry name" value="PROTEIN CBG26694"/>
    <property type="match status" value="1"/>
</dbReference>
<dbReference type="FunFam" id="3.10.10.10:FF:000003">
    <property type="entry name" value="Retrovirus-related Pol polyprotein from transposon 297-like Protein"/>
    <property type="match status" value="1"/>
</dbReference>
<organism evidence="3 4">
    <name type="scientific">Patiria miniata</name>
    <name type="common">Bat star</name>
    <name type="synonym">Asterina miniata</name>
    <dbReference type="NCBI Taxonomy" id="46514"/>
    <lineage>
        <taxon>Eukaryota</taxon>
        <taxon>Metazoa</taxon>
        <taxon>Echinodermata</taxon>
        <taxon>Eleutherozoa</taxon>
        <taxon>Asterozoa</taxon>
        <taxon>Asteroidea</taxon>
        <taxon>Valvatacea</taxon>
        <taxon>Valvatida</taxon>
        <taxon>Asterinidae</taxon>
        <taxon>Patiria</taxon>
    </lineage>
</organism>
<keyword evidence="4" id="KW-1185">Reference proteome</keyword>
<dbReference type="EnsemblMetazoa" id="XM_038219648.1">
    <property type="protein sequence ID" value="XP_038075576.1"/>
    <property type="gene ID" value="LOC119743244"/>
</dbReference>